<dbReference type="RefSeq" id="WP_015468209.1">
    <property type="nucleotide sequence ID" value="NC_020812.1"/>
</dbReference>
<keyword evidence="1" id="KW-0732">Signal</keyword>
<sequence>MMKLFNRRHIILSLVLVCGMLAVAAPAGAQSGEPALAQNSEIVAEPVVQNADVAVAAVADPFTVAGVEVDATAKNAVEAREKAFAEAQVKAFTQLAERLMPEDQRAGFKAPDAATISTMINDFEVTQERLSAVRYVGTYTFRFNADYVRQYLNVQGVSYTEIASKPVLVLPFFQVGASQVLWRDNNPWLQAWNRLDQTGGLVPVAVPLGDVRDVASIGDNEALTYQPAGLADMLDRYGANEAVIVMASQSTGAQGLDVLIYRTDRSQPEYVQTLNIPAGADGNALSDAVFDQAVQAVRQTLQKEWKAQTAVAVTADPQNVLSARVPFTTMQQWVETRNALKRVQGIADMRILSVTPREARVEFVFQGGEDRLRLALSQADLILSQPSVATYDPAYGDMAMPQTYDLMLKKYGSPY</sequence>
<dbReference type="Proteomes" id="UP000011932">
    <property type="component" value="Chromosome"/>
</dbReference>
<dbReference type="OrthoDB" id="7928976at2"/>
<dbReference type="InterPro" id="IPR018642">
    <property type="entry name" value="DUF2066"/>
</dbReference>
<dbReference type="AlphaFoldDB" id="M4VH22"/>
<accession>M4VH22</accession>
<evidence type="ECO:0000256" key="1">
    <source>
        <dbReference type="SAM" id="SignalP"/>
    </source>
</evidence>
<protein>
    <recommendedName>
        <fullName evidence="4">DUF2066 domain-containing protein</fullName>
    </recommendedName>
</protein>
<dbReference type="KEGG" id="man:A11S_1880"/>
<evidence type="ECO:0008006" key="4">
    <source>
        <dbReference type="Google" id="ProtNLM"/>
    </source>
</evidence>
<feature type="signal peptide" evidence="1">
    <location>
        <begin position="1"/>
        <end position="29"/>
    </location>
</feature>
<dbReference type="EMBL" id="CP003538">
    <property type="protein sequence ID" value="AGH98682.1"/>
    <property type="molecule type" value="Genomic_DNA"/>
</dbReference>
<dbReference type="Pfam" id="PF09839">
    <property type="entry name" value="DUF2066"/>
    <property type="match status" value="1"/>
</dbReference>
<dbReference type="PATRIC" id="fig|349215.9.peg.1824"/>
<evidence type="ECO:0000313" key="2">
    <source>
        <dbReference type="EMBL" id="AGH98682.1"/>
    </source>
</evidence>
<reference evidence="2 3" key="1">
    <citation type="journal article" date="2013" name="ISME J.">
        <title>By their genes ye shall know them: genomic signatures of predatory bacteria.</title>
        <authorList>
            <person name="Pasternak Z."/>
            <person name="Pietrokovski S."/>
            <person name="Rotem O."/>
            <person name="Gophna U."/>
            <person name="Lurie-Weinberger M.N."/>
            <person name="Jurkevitch E."/>
        </authorList>
    </citation>
    <scope>NUCLEOTIDE SEQUENCE [LARGE SCALE GENOMIC DNA]</scope>
    <source>
        <strain evidence="2">EPB</strain>
    </source>
</reference>
<dbReference type="STRING" id="349215.A11S_1880"/>
<feature type="chain" id="PRO_5004060310" description="DUF2066 domain-containing protein" evidence="1">
    <location>
        <begin position="30"/>
        <end position="415"/>
    </location>
</feature>
<evidence type="ECO:0000313" key="3">
    <source>
        <dbReference type="Proteomes" id="UP000011932"/>
    </source>
</evidence>
<organism evidence="2 3">
    <name type="scientific">Micavibrio aeruginosavorus EPB</name>
    <dbReference type="NCBI Taxonomy" id="349215"/>
    <lineage>
        <taxon>Bacteria</taxon>
        <taxon>Pseudomonadati</taxon>
        <taxon>Bdellovibrionota</taxon>
        <taxon>Bdellovibrionia</taxon>
        <taxon>Bdellovibrionales</taxon>
        <taxon>Pseudobdellovibrionaceae</taxon>
        <taxon>Micavibrio</taxon>
    </lineage>
</organism>
<dbReference type="HOGENOM" id="CLU_046235_0_0_5"/>
<gene>
    <name evidence="2" type="ORF">A11S_1880</name>
</gene>
<name>M4VH22_9BACT</name>
<proteinExistence type="predicted"/>